<accession>A0A0K0EWD5</accession>
<dbReference type="AlphaFoldDB" id="A0A0K0EWD5"/>
<dbReference type="WBParaSite" id="SVE_0083500.1">
    <property type="protein sequence ID" value="SVE_0083500.1"/>
    <property type="gene ID" value="SVE_0083500"/>
</dbReference>
<protein>
    <submittedName>
        <fullName evidence="2">Uncharacterized protein</fullName>
    </submittedName>
</protein>
<name>A0A0K0EWD5_STRVS</name>
<reference evidence="1" key="1">
    <citation type="submission" date="2014-07" db="EMBL/GenBank/DDBJ databases">
        <authorList>
            <person name="Martin A.A"/>
            <person name="De Silva N."/>
        </authorList>
    </citation>
    <scope>NUCLEOTIDE SEQUENCE</scope>
</reference>
<sequence>MITLYAIYNKCQIGFLYYCSHNTNYCSISKNAEDLIYIRLVSSNEYENFVLKLIPKSNTNKDIFNIIDCPELTWSPKFSNAEYFPTRENFFINTTYHDNSKDYWLNFTIAKIQEFIPSIDVGYQCDEYYDNSINHFVNKHGESYFLYIKNTELMCQNHIIYQSPPAGIALLTRGNNYNDVNEFRIRHLIKDTNLYAGDKLHILDSEKRVKRCWYHMEDCLVYIVNYEAKCKLPNIKATLRLKINDTVQKFRQKI</sequence>
<proteinExistence type="predicted"/>
<reference evidence="2" key="2">
    <citation type="submission" date="2015-08" db="UniProtKB">
        <authorList>
            <consortium name="WormBaseParasite"/>
        </authorList>
    </citation>
    <scope>IDENTIFICATION</scope>
</reference>
<dbReference type="Proteomes" id="UP000035680">
    <property type="component" value="Unassembled WGS sequence"/>
</dbReference>
<evidence type="ECO:0000313" key="2">
    <source>
        <dbReference type="WBParaSite" id="SVE_0083500.1"/>
    </source>
</evidence>
<evidence type="ECO:0000313" key="1">
    <source>
        <dbReference type="Proteomes" id="UP000035680"/>
    </source>
</evidence>
<keyword evidence="1" id="KW-1185">Reference proteome</keyword>
<organism evidence="1 2">
    <name type="scientific">Strongyloides venezuelensis</name>
    <name type="common">Threadworm</name>
    <dbReference type="NCBI Taxonomy" id="75913"/>
    <lineage>
        <taxon>Eukaryota</taxon>
        <taxon>Metazoa</taxon>
        <taxon>Ecdysozoa</taxon>
        <taxon>Nematoda</taxon>
        <taxon>Chromadorea</taxon>
        <taxon>Rhabditida</taxon>
        <taxon>Tylenchina</taxon>
        <taxon>Panagrolaimomorpha</taxon>
        <taxon>Strongyloidoidea</taxon>
        <taxon>Strongyloididae</taxon>
        <taxon>Strongyloides</taxon>
    </lineage>
</organism>